<dbReference type="EC" id="3.2.2.27" evidence="4 9"/>
<evidence type="ECO:0000256" key="11">
    <source>
        <dbReference type="RuleBase" id="RU003780"/>
    </source>
</evidence>
<comment type="subcellular location">
    <subcellularLocation>
        <location evidence="9">Cytoplasm</location>
    </subcellularLocation>
</comment>
<sequence>MADIKLDESWREPLRDEFESGYMADLKRFLVAEKAAGKRIFPPGGEWFHALDATPLDKVRVVILGQDPYHGPGQAHGLCFSVRPGVRIPPSLVNIYKELQDDLGIAPPDHGNLEHWAGQGVLLLNAVLTVEAHQAASHRGRGWERFTDAVIRLVDARETPAVFILWGSYAQKKAAFVDRSRHLVLKAPHPSPLSAHNGFFGSRPFSQANRFLEQQGLTPIDWRLPPVQVSGD</sequence>
<evidence type="ECO:0000256" key="10">
    <source>
        <dbReference type="PROSITE-ProRule" id="PRU10072"/>
    </source>
</evidence>
<dbReference type="RefSeq" id="WP_131615739.1">
    <property type="nucleotide sequence ID" value="NZ_CP036532.1"/>
</dbReference>
<dbReference type="SMART" id="SM00986">
    <property type="entry name" value="UDG"/>
    <property type="match status" value="1"/>
</dbReference>
<keyword evidence="9" id="KW-0963">Cytoplasm</keyword>
<evidence type="ECO:0000259" key="12">
    <source>
        <dbReference type="SMART" id="SM00986"/>
    </source>
</evidence>
<dbReference type="EMBL" id="CP036532">
    <property type="protein sequence ID" value="QBK30034.1"/>
    <property type="molecule type" value="Genomic_DNA"/>
</dbReference>
<evidence type="ECO:0000256" key="5">
    <source>
        <dbReference type="ARBA" id="ARBA00018429"/>
    </source>
</evidence>
<feature type="active site" description="Proton acceptor" evidence="9 10">
    <location>
        <position position="67"/>
    </location>
</feature>
<proteinExistence type="inferred from homology"/>
<dbReference type="SUPFAM" id="SSF52141">
    <property type="entry name" value="Uracil-DNA glycosylase-like"/>
    <property type="match status" value="1"/>
</dbReference>
<evidence type="ECO:0000256" key="2">
    <source>
        <dbReference type="ARBA" id="ARBA00002631"/>
    </source>
</evidence>
<comment type="function">
    <text evidence="2 9 11">Excises uracil residues from the DNA which can arise as a result of misincorporation of dUMP residues by DNA polymerase or due to deamination of cytosine.</text>
</comment>
<dbReference type="SMART" id="SM00987">
    <property type="entry name" value="UreE_C"/>
    <property type="match status" value="1"/>
</dbReference>
<gene>
    <name evidence="9" type="primary">ung</name>
    <name evidence="13" type="ORF">E0E05_05120</name>
</gene>
<evidence type="ECO:0000256" key="6">
    <source>
        <dbReference type="ARBA" id="ARBA00022763"/>
    </source>
</evidence>
<dbReference type="Pfam" id="PF03167">
    <property type="entry name" value="UDG"/>
    <property type="match status" value="1"/>
</dbReference>
<dbReference type="GeneID" id="90766671"/>
<evidence type="ECO:0000256" key="9">
    <source>
        <dbReference type="HAMAP-Rule" id="MF_00148"/>
    </source>
</evidence>
<organism evidence="13 14">
    <name type="scientific">Roseitalea porphyridii</name>
    <dbReference type="NCBI Taxonomy" id="1852022"/>
    <lineage>
        <taxon>Bacteria</taxon>
        <taxon>Pseudomonadati</taxon>
        <taxon>Pseudomonadota</taxon>
        <taxon>Alphaproteobacteria</taxon>
        <taxon>Hyphomicrobiales</taxon>
        <taxon>Ahrensiaceae</taxon>
        <taxon>Roseitalea</taxon>
    </lineage>
</organism>
<keyword evidence="8 9" id="KW-0234">DNA repair</keyword>
<protein>
    <recommendedName>
        <fullName evidence="5 9">Uracil-DNA glycosylase</fullName>
        <shortName evidence="9">UDG</shortName>
        <ecNumber evidence="4 9">3.2.2.27</ecNumber>
    </recommendedName>
</protein>
<dbReference type="NCBIfam" id="NF003588">
    <property type="entry name" value="PRK05254.1-1"/>
    <property type="match status" value="1"/>
</dbReference>
<dbReference type="OrthoDB" id="9804372at2"/>
<dbReference type="NCBIfam" id="NF003591">
    <property type="entry name" value="PRK05254.1-4"/>
    <property type="match status" value="1"/>
</dbReference>
<dbReference type="InterPro" id="IPR018085">
    <property type="entry name" value="Ura-DNA_Glyclase_AS"/>
</dbReference>
<dbReference type="NCBIfam" id="TIGR00628">
    <property type="entry name" value="ung"/>
    <property type="match status" value="1"/>
</dbReference>
<dbReference type="Proteomes" id="UP000293719">
    <property type="component" value="Chromosome"/>
</dbReference>
<evidence type="ECO:0000313" key="14">
    <source>
        <dbReference type="Proteomes" id="UP000293719"/>
    </source>
</evidence>
<evidence type="ECO:0000256" key="7">
    <source>
        <dbReference type="ARBA" id="ARBA00022801"/>
    </source>
</evidence>
<evidence type="ECO:0000313" key="13">
    <source>
        <dbReference type="EMBL" id="QBK30034.1"/>
    </source>
</evidence>
<comment type="catalytic activity">
    <reaction evidence="1 9 11">
        <text>Hydrolyzes single-stranded DNA or mismatched double-stranded DNA and polynucleotides, releasing free uracil.</text>
        <dbReference type="EC" id="3.2.2.27"/>
    </reaction>
</comment>
<dbReference type="NCBIfam" id="NF003589">
    <property type="entry name" value="PRK05254.1-2"/>
    <property type="match status" value="1"/>
</dbReference>
<dbReference type="KEGG" id="rpod:E0E05_05120"/>
<dbReference type="FunFam" id="3.40.470.10:FF:000001">
    <property type="entry name" value="Uracil-DNA glycosylase"/>
    <property type="match status" value="1"/>
</dbReference>
<dbReference type="InterPro" id="IPR036895">
    <property type="entry name" value="Uracil-DNA_glycosylase-like_sf"/>
</dbReference>
<dbReference type="AlphaFoldDB" id="A0A4P6V092"/>
<dbReference type="GO" id="GO:0004844">
    <property type="term" value="F:uracil DNA N-glycosylase activity"/>
    <property type="evidence" value="ECO:0007669"/>
    <property type="project" value="UniProtKB-UniRule"/>
</dbReference>
<accession>A0A4P6V092</accession>
<dbReference type="HAMAP" id="MF_00148">
    <property type="entry name" value="UDG"/>
    <property type="match status" value="1"/>
</dbReference>
<evidence type="ECO:0000256" key="4">
    <source>
        <dbReference type="ARBA" id="ARBA00012030"/>
    </source>
</evidence>
<dbReference type="GO" id="GO:0005737">
    <property type="term" value="C:cytoplasm"/>
    <property type="evidence" value="ECO:0007669"/>
    <property type="project" value="UniProtKB-SubCell"/>
</dbReference>
<dbReference type="InterPro" id="IPR002043">
    <property type="entry name" value="UDG_fam1"/>
</dbReference>
<dbReference type="CDD" id="cd10027">
    <property type="entry name" value="UDG-F1-like"/>
    <property type="match status" value="1"/>
</dbReference>
<keyword evidence="13" id="KW-0326">Glycosidase</keyword>
<keyword evidence="6 9" id="KW-0227">DNA damage</keyword>
<reference evidence="13 14" key="1">
    <citation type="journal article" date="2017" name="Int. J. Syst. Evol. Microbiol.">
        <title>Roseitalea porphyridii gen. nov., sp. nov., isolated from a red alga, and reclassification of Hoeflea suaedae Chung et al. 2013 as Pseudohoeflea suaedae gen. nov., comb. nov.</title>
        <authorList>
            <person name="Hyeon J.W."/>
            <person name="Jeong S.E."/>
            <person name="Baek K."/>
            <person name="Jeon C.O."/>
        </authorList>
    </citation>
    <scope>NUCLEOTIDE SEQUENCE [LARGE SCALE GENOMIC DNA]</scope>
    <source>
        <strain evidence="13 14">MA7-20</strain>
    </source>
</reference>
<dbReference type="NCBIfam" id="NF003592">
    <property type="entry name" value="PRK05254.1-5"/>
    <property type="match status" value="1"/>
</dbReference>
<dbReference type="PANTHER" id="PTHR11264">
    <property type="entry name" value="URACIL-DNA GLYCOSYLASE"/>
    <property type="match status" value="1"/>
</dbReference>
<evidence type="ECO:0000256" key="8">
    <source>
        <dbReference type="ARBA" id="ARBA00023204"/>
    </source>
</evidence>
<feature type="domain" description="Uracil-DNA glycosylase-like" evidence="12">
    <location>
        <begin position="52"/>
        <end position="212"/>
    </location>
</feature>
<dbReference type="PROSITE" id="PS00130">
    <property type="entry name" value="U_DNA_GLYCOSYLASE"/>
    <property type="match status" value="1"/>
</dbReference>
<name>A0A4P6V092_9HYPH</name>
<dbReference type="InterPro" id="IPR005122">
    <property type="entry name" value="Uracil-DNA_glycosylase-like"/>
</dbReference>
<dbReference type="GO" id="GO:0097510">
    <property type="term" value="P:base-excision repair, AP site formation via deaminated base removal"/>
    <property type="evidence" value="ECO:0007669"/>
    <property type="project" value="TreeGrafter"/>
</dbReference>
<keyword evidence="7 9" id="KW-0378">Hydrolase</keyword>
<evidence type="ECO:0000256" key="1">
    <source>
        <dbReference type="ARBA" id="ARBA00001400"/>
    </source>
</evidence>
<comment type="similarity">
    <text evidence="3 9 11">Belongs to the uracil-DNA glycosylase (UDG) superfamily. UNG family.</text>
</comment>
<dbReference type="PANTHER" id="PTHR11264:SF0">
    <property type="entry name" value="URACIL-DNA GLYCOSYLASE"/>
    <property type="match status" value="1"/>
</dbReference>
<evidence type="ECO:0000256" key="3">
    <source>
        <dbReference type="ARBA" id="ARBA00008184"/>
    </source>
</evidence>
<keyword evidence="14" id="KW-1185">Reference proteome</keyword>
<dbReference type="Gene3D" id="3.40.470.10">
    <property type="entry name" value="Uracil-DNA glycosylase-like domain"/>
    <property type="match status" value="1"/>
</dbReference>